<keyword evidence="8" id="KW-0949">S-adenosyl-L-methionine</keyword>
<comment type="caution">
    <text evidence="10">The sequence shown here is derived from an EMBL/GenBank/DDBJ whole genome shotgun (WGS) entry which is preliminary data.</text>
</comment>
<dbReference type="Pfam" id="PF01135">
    <property type="entry name" value="PCMT"/>
    <property type="match status" value="1"/>
</dbReference>
<sequence length="213" mass="23336">MSLVVEQLIADEVIKNPLLVEAFRTIKRQDFVRPEDQFEAEANAPLPIGCGQTISQPFTVAMMLEWLNPQPGERVLDVGSGSGWQTALLAQVVSRKPGGLVVAIERVPELKEFGEKNVSKYNYISSGVVQCVLSDGGFGYVKTAPYDRIIVAAAASHIPPPLLDQLSVGGRLVIPIGDDWLQDIVVVDKIGDKQYKEERHPGFIFVPLITKAE</sequence>
<dbReference type="EC" id="2.1.1.77" evidence="3 9"/>
<keyword evidence="6 10" id="KW-0489">Methyltransferase</keyword>
<organism evidence="10 11">
    <name type="scientific">Candidatus Uhrbacteria bacterium RIFCSPLOWO2_01_FULL_47_25</name>
    <dbReference type="NCBI Taxonomy" id="1802402"/>
    <lineage>
        <taxon>Bacteria</taxon>
        <taxon>Candidatus Uhriibacteriota</taxon>
    </lineage>
</organism>
<evidence type="ECO:0000256" key="2">
    <source>
        <dbReference type="ARBA" id="ARBA00005369"/>
    </source>
</evidence>
<dbReference type="InterPro" id="IPR000682">
    <property type="entry name" value="PCMT"/>
</dbReference>
<evidence type="ECO:0000256" key="7">
    <source>
        <dbReference type="ARBA" id="ARBA00022679"/>
    </source>
</evidence>
<evidence type="ECO:0000256" key="3">
    <source>
        <dbReference type="ARBA" id="ARBA00011890"/>
    </source>
</evidence>
<dbReference type="CDD" id="cd02440">
    <property type="entry name" value="AdoMet_MTases"/>
    <property type="match status" value="1"/>
</dbReference>
<evidence type="ECO:0000256" key="1">
    <source>
        <dbReference type="ARBA" id="ARBA00004496"/>
    </source>
</evidence>
<name>A0A1F7UT81_9BACT</name>
<dbReference type="SUPFAM" id="SSF53335">
    <property type="entry name" value="S-adenosyl-L-methionine-dependent methyltransferases"/>
    <property type="match status" value="1"/>
</dbReference>
<evidence type="ECO:0000256" key="6">
    <source>
        <dbReference type="ARBA" id="ARBA00022603"/>
    </source>
</evidence>
<evidence type="ECO:0000313" key="11">
    <source>
        <dbReference type="Proteomes" id="UP000176846"/>
    </source>
</evidence>
<evidence type="ECO:0000256" key="5">
    <source>
        <dbReference type="ARBA" id="ARBA00022490"/>
    </source>
</evidence>
<evidence type="ECO:0000256" key="8">
    <source>
        <dbReference type="ARBA" id="ARBA00022691"/>
    </source>
</evidence>
<protein>
    <recommendedName>
        <fullName evidence="4 9">Protein-L-isoaspartate O-methyltransferase</fullName>
        <ecNumber evidence="3 9">2.1.1.77</ecNumber>
    </recommendedName>
</protein>
<dbReference type="GO" id="GO:0005737">
    <property type="term" value="C:cytoplasm"/>
    <property type="evidence" value="ECO:0007669"/>
    <property type="project" value="UniProtKB-SubCell"/>
</dbReference>
<dbReference type="PROSITE" id="PS01279">
    <property type="entry name" value="PCMT"/>
    <property type="match status" value="1"/>
</dbReference>
<dbReference type="NCBIfam" id="TIGR00080">
    <property type="entry name" value="pimt"/>
    <property type="match status" value="1"/>
</dbReference>
<dbReference type="NCBIfam" id="NF001453">
    <property type="entry name" value="PRK00312.1"/>
    <property type="match status" value="1"/>
</dbReference>
<dbReference type="GO" id="GO:0030091">
    <property type="term" value="P:protein repair"/>
    <property type="evidence" value="ECO:0007669"/>
    <property type="project" value="UniProtKB-UniRule"/>
</dbReference>
<dbReference type="Gene3D" id="3.40.50.150">
    <property type="entry name" value="Vaccinia Virus protein VP39"/>
    <property type="match status" value="1"/>
</dbReference>
<reference evidence="10 11" key="1">
    <citation type="journal article" date="2016" name="Nat. Commun.">
        <title>Thousands of microbial genomes shed light on interconnected biogeochemical processes in an aquifer system.</title>
        <authorList>
            <person name="Anantharaman K."/>
            <person name="Brown C.T."/>
            <person name="Hug L.A."/>
            <person name="Sharon I."/>
            <person name="Castelle C.J."/>
            <person name="Probst A.J."/>
            <person name="Thomas B.C."/>
            <person name="Singh A."/>
            <person name="Wilkins M.J."/>
            <person name="Karaoz U."/>
            <person name="Brodie E.L."/>
            <person name="Williams K.H."/>
            <person name="Hubbard S.S."/>
            <person name="Banfield J.F."/>
        </authorList>
    </citation>
    <scope>NUCLEOTIDE SEQUENCE [LARGE SCALE GENOMIC DNA]</scope>
</reference>
<keyword evidence="5" id="KW-0963">Cytoplasm</keyword>
<proteinExistence type="inferred from homology"/>
<dbReference type="PANTHER" id="PTHR11579">
    <property type="entry name" value="PROTEIN-L-ISOASPARTATE O-METHYLTRANSFERASE"/>
    <property type="match status" value="1"/>
</dbReference>
<comment type="subcellular location">
    <subcellularLocation>
        <location evidence="1">Cytoplasm</location>
    </subcellularLocation>
</comment>
<accession>A0A1F7UT81</accession>
<comment type="similarity">
    <text evidence="2">Belongs to the methyltransferase superfamily. L-isoaspartyl/D-aspartyl protein methyltransferase family.</text>
</comment>
<evidence type="ECO:0000256" key="9">
    <source>
        <dbReference type="NCBIfam" id="TIGR00080"/>
    </source>
</evidence>
<gene>
    <name evidence="10" type="ORF">A2936_00080</name>
</gene>
<dbReference type="PANTHER" id="PTHR11579:SF0">
    <property type="entry name" value="PROTEIN-L-ISOASPARTATE(D-ASPARTATE) O-METHYLTRANSFERASE"/>
    <property type="match status" value="1"/>
</dbReference>
<dbReference type="AlphaFoldDB" id="A0A1F7UT81"/>
<dbReference type="InterPro" id="IPR029063">
    <property type="entry name" value="SAM-dependent_MTases_sf"/>
</dbReference>
<keyword evidence="7 10" id="KW-0808">Transferase</keyword>
<evidence type="ECO:0000313" key="10">
    <source>
        <dbReference type="EMBL" id="OGL81466.1"/>
    </source>
</evidence>
<dbReference type="GO" id="GO:0004719">
    <property type="term" value="F:protein-L-isoaspartate (D-aspartate) O-methyltransferase activity"/>
    <property type="evidence" value="ECO:0007669"/>
    <property type="project" value="UniProtKB-UniRule"/>
</dbReference>
<dbReference type="GO" id="GO:0032259">
    <property type="term" value="P:methylation"/>
    <property type="evidence" value="ECO:0007669"/>
    <property type="project" value="UniProtKB-KW"/>
</dbReference>
<dbReference type="Proteomes" id="UP000176846">
    <property type="component" value="Unassembled WGS sequence"/>
</dbReference>
<evidence type="ECO:0000256" key="4">
    <source>
        <dbReference type="ARBA" id="ARBA00013346"/>
    </source>
</evidence>
<dbReference type="EMBL" id="MGEK01000028">
    <property type="protein sequence ID" value="OGL81466.1"/>
    <property type="molecule type" value="Genomic_DNA"/>
</dbReference>